<feature type="compositionally biased region" description="Pro residues" evidence="1">
    <location>
        <begin position="416"/>
        <end position="429"/>
    </location>
</feature>
<feature type="compositionally biased region" description="Polar residues" evidence="1">
    <location>
        <begin position="101"/>
        <end position="122"/>
    </location>
</feature>
<feature type="region of interest" description="Disordered" evidence="1">
    <location>
        <begin position="346"/>
        <end position="454"/>
    </location>
</feature>
<feature type="compositionally biased region" description="Basic and acidic residues" evidence="1">
    <location>
        <begin position="1155"/>
        <end position="1173"/>
    </location>
</feature>
<dbReference type="SMART" id="SM00501">
    <property type="entry name" value="BRIGHT"/>
    <property type="match status" value="1"/>
</dbReference>
<dbReference type="AlphaFoldDB" id="A0AAW0DLF8"/>
<feature type="region of interest" description="Disordered" evidence="1">
    <location>
        <begin position="82"/>
        <end position="141"/>
    </location>
</feature>
<feature type="compositionally biased region" description="Polar residues" evidence="1">
    <location>
        <begin position="363"/>
        <end position="375"/>
    </location>
</feature>
<evidence type="ECO:0000313" key="4">
    <source>
        <dbReference type="Proteomes" id="UP001383192"/>
    </source>
</evidence>
<dbReference type="SMART" id="SM01014">
    <property type="entry name" value="ARID"/>
    <property type="match status" value="1"/>
</dbReference>
<feature type="domain" description="ARID" evidence="2">
    <location>
        <begin position="479"/>
        <end position="579"/>
    </location>
</feature>
<dbReference type="Gene3D" id="1.10.150.60">
    <property type="entry name" value="ARID DNA-binding domain"/>
    <property type="match status" value="1"/>
</dbReference>
<feature type="compositionally biased region" description="Basic and acidic residues" evidence="1">
    <location>
        <begin position="1018"/>
        <end position="1027"/>
    </location>
</feature>
<feature type="region of interest" description="Disordered" evidence="1">
    <location>
        <begin position="838"/>
        <end position="879"/>
    </location>
</feature>
<feature type="compositionally biased region" description="Polar residues" evidence="1">
    <location>
        <begin position="956"/>
        <end position="969"/>
    </location>
</feature>
<dbReference type="SUPFAM" id="SSF46774">
    <property type="entry name" value="ARID-like"/>
    <property type="match status" value="1"/>
</dbReference>
<dbReference type="EMBL" id="JAYKXP010000014">
    <property type="protein sequence ID" value="KAK7051102.1"/>
    <property type="molecule type" value="Genomic_DNA"/>
</dbReference>
<organism evidence="3 4">
    <name type="scientific">Paramarasmius palmivorus</name>
    <dbReference type="NCBI Taxonomy" id="297713"/>
    <lineage>
        <taxon>Eukaryota</taxon>
        <taxon>Fungi</taxon>
        <taxon>Dikarya</taxon>
        <taxon>Basidiomycota</taxon>
        <taxon>Agaricomycotina</taxon>
        <taxon>Agaricomycetes</taxon>
        <taxon>Agaricomycetidae</taxon>
        <taxon>Agaricales</taxon>
        <taxon>Marasmiineae</taxon>
        <taxon>Marasmiaceae</taxon>
        <taxon>Paramarasmius</taxon>
    </lineage>
</organism>
<dbReference type="Proteomes" id="UP001383192">
    <property type="component" value="Unassembled WGS sequence"/>
</dbReference>
<gene>
    <name evidence="3" type="ORF">VNI00_005214</name>
</gene>
<dbReference type="PROSITE" id="PS51011">
    <property type="entry name" value="ARID"/>
    <property type="match status" value="1"/>
</dbReference>
<feature type="region of interest" description="Disordered" evidence="1">
    <location>
        <begin position="1"/>
        <end position="69"/>
    </location>
</feature>
<evidence type="ECO:0000256" key="1">
    <source>
        <dbReference type="SAM" id="MobiDB-lite"/>
    </source>
</evidence>
<dbReference type="InterPro" id="IPR001606">
    <property type="entry name" value="ARID_dom"/>
</dbReference>
<feature type="compositionally biased region" description="Low complexity" evidence="1">
    <location>
        <begin position="1"/>
        <end position="21"/>
    </location>
</feature>
<feature type="compositionally biased region" description="Low complexity" evidence="1">
    <location>
        <begin position="442"/>
        <end position="454"/>
    </location>
</feature>
<feature type="region of interest" description="Disordered" evidence="1">
    <location>
        <begin position="894"/>
        <end position="1027"/>
    </location>
</feature>
<feature type="compositionally biased region" description="Polar residues" evidence="1">
    <location>
        <begin position="430"/>
        <end position="441"/>
    </location>
</feature>
<sequence>MIPHHLSLGQQHHLQQQQQQQADGPHLGMNSAFERQQMWIQQQQQHQQQQMLMRNQQQGGPDMASGPMQQQMADLLRSQSMNRMQSQQQPFGLGMGHPGLNHNQPSTSFLDQSNQGNPQNRMSPLGFANNMGPGGAPGQNTSNFNGAMNRNMMLQALQNNQSHNRQLELMGLAQNQQNQNSPLNLPNRLVAGGMPPHQAPGGGFNGPPGMNQGVPQQGDLFPNGGPGSNEAMRRPSPSHLPQQHQPQPPVGPTGRPTGPSPPGQMGIPNGPRRIITLSDLQERSQFMGQNIQSIEFQMRNLASARATMTDQIFTQKMRTLQLEITQRKEGLTKINQLMNQMTTSGKTTMTLPLPQSAPGPSWMANQSMPGSSLQQPPFGGNGNMSGPIGQPSLQTNGQPSPSPAHASPSSLGTPRSGPPANAPPFPNQVPPNMNFPQANSQGSPSASGANGLGNNANGGAIGNSVPQGLPFNLLGPIPPLAKERFGSSYKNFCAQKNITHEQRLLSIDNLTIDLYALHVEVMKEGGANLVQQKDLWPIIAGRLGCVQFPGEPPKSGPAAANQLAHVYREYLMEFDRIYMASFADQRRKTFAQQMVQNPIFTKFTAPQIKTLVEFSNKSVPEMRMANMPEELIRAVEGHRQHLQVLAREQNLFRTMLTMKSGQQGNGGMPMVPPDGGMSVKPPFSGSPQPSNINGVMPPGPPFIPGNTAPLGPHPTPSQQGLQQALLDVHTMRQDYLQRCIPNLQTVDVPAEQRLEYNSLLEQVHSRATAMEQKLSYLHLVGKSEQNTRLVISKVINVQHQRTMIGYSNPRFIMTLDDLRKANQVIQTALDFVSNAFKQQTGGIPPNSAPPSTQIRQTPNPTAHQHPSPQAHQSSPLANPVLNRPVNLQQLPAPIKRAPSKGSASSPKDISTPPPANASTPNAPTPTHNVGSPQTPKSPKTKAPAKPRQQQQKRRLSSVSKHPSTPTTEPAQIPAPTNGVKRPREEEEPSPPNVGGSSSTPTVPGPPGATNEPSPPKRVKTDWEGSISDELKKKTEAVENIKTEEEASSFLEQMFSSVSNIADGTAGGLPAEFCQTLDAIFKGVSTIPDSEGSGDVSSILGGDIIGRSSPSPVKDEFVEFFDFSSFGAAQEGDESDSKADTPDLIPSSSTNPSPESNHESDPTLHVLNDMKSEEISDPLRLGTLKEIDGGESAYYQSHEWKWESSMATLDQPWAMLHNSE</sequence>
<feature type="compositionally biased region" description="Polar residues" evidence="1">
    <location>
        <begin position="849"/>
        <end position="876"/>
    </location>
</feature>
<feature type="compositionally biased region" description="Basic residues" evidence="1">
    <location>
        <begin position="938"/>
        <end position="955"/>
    </location>
</feature>
<dbReference type="InterPro" id="IPR036431">
    <property type="entry name" value="ARID_dom_sf"/>
</dbReference>
<feature type="compositionally biased region" description="Low complexity" evidence="1">
    <location>
        <begin position="1145"/>
        <end position="1154"/>
    </location>
</feature>
<dbReference type="Pfam" id="PF01388">
    <property type="entry name" value="ARID"/>
    <property type="match status" value="1"/>
</dbReference>
<proteinExistence type="predicted"/>
<dbReference type="GO" id="GO:0003677">
    <property type="term" value="F:DNA binding"/>
    <property type="evidence" value="ECO:0007669"/>
    <property type="project" value="InterPro"/>
</dbReference>
<dbReference type="CDD" id="cd16100">
    <property type="entry name" value="ARID"/>
    <property type="match status" value="1"/>
</dbReference>
<feature type="region of interest" description="Disordered" evidence="1">
    <location>
        <begin position="177"/>
        <end position="272"/>
    </location>
</feature>
<feature type="compositionally biased region" description="Low complexity" evidence="1">
    <location>
        <begin position="916"/>
        <end position="937"/>
    </location>
</feature>
<protein>
    <recommendedName>
        <fullName evidence="2">ARID domain-containing protein</fullName>
    </recommendedName>
</protein>
<keyword evidence="4" id="KW-1185">Reference proteome</keyword>
<feature type="compositionally biased region" description="Low complexity" evidence="1">
    <location>
        <begin position="177"/>
        <end position="187"/>
    </location>
</feature>
<feature type="compositionally biased region" description="Low complexity" evidence="1">
    <location>
        <begin position="235"/>
        <end position="245"/>
    </location>
</feature>
<feature type="compositionally biased region" description="Low complexity" evidence="1">
    <location>
        <begin position="36"/>
        <end position="58"/>
    </location>
</feature>
<accession>A0AAW0DLF8</accession>
<comment type="caution">
    <text evidence="3">The sequence shown here is derived from an EMBL/GenBank/DDBJ whole genome shotgun (WGS) entry which is preliminary data.</text>
</comment>
<evidence type="ECO:0000259" key="2">
    <source>
        <dbReference type="PROSITE" id="PS51011"/>
    </source>
</evidence>
<name>A0AAW0DLF8_9AGAR</name>
<feature type="region of interest" description="Disordered" evidence="1">
    <location>
        <begin position="1127"/>
        <end position="1176"/>
    </location>
</feature>
<evidence type="ECO:0000313" key="3">
    <source>
        <dbReference type="EMBL" id="KAK7051102.1"/>
    </source>
</evidence>
<reference evidence="3 4" key="1">
    <citation type="submission" date="2024-01" db="EMBL/GenBank/DDBJ databases">
        <title>A draft genome for a cacao thread blight-causing isolate of Paramarasmius palmivorus.</title>
        <authorList>
            <person name="Baruah I.K."/>
            <person name="Bukari Y."/>
            <person name="Amoako-Attah I."/>
            <person name="Meinhardt L.W."/>
            <person name="Bailey B.A."/>
            <person name="Cohen S.P."/>
        </authorList>
    </citation>
    <scope>NUCLEOTIDE SEQUENCE [LARGE SCALE GENOMIC DNA]</scope>
    <source>
        <strain evidence="3 4">GH-12</strain>
    </source>
</reference>